<evidence type="ECO:0000256" key="2">
    <source>
        <dbReference type="SAM" id="Phobius"/>
    </source>
</evidence>
<dbReference type="GO" id="GO:0003887">
    <property type="term" value="F:DNA-directed DNA polymerase activity"/>
    <property type="evidence" value="ECO:0007669"/>
    <property type="project" value="UniProtKB-EC"/>
</dbReference>
<evidence type="ECO:0000313" key="4">
    <source>
        <dbReference type="Proteomes" id="UP000887540"/>
    </source>
</evidence>
<evidence type="ECO:0000259" key="3">
    <source>
        <dbReference type="Pfam" id="PF24055"/>
    </source>
</evidence>
<dbReference type="GO" id="GO:0000724">
    <property type="term" value="P:double-strand break repair via homologous recombination"/>
    <property type="evidence" value="ECO:0007669"/>
    <property type="project" value="TreeGrafter"/>
</dbReference>
<dbReference type="PANTHER" id="PTHR45812">
    <property type="entry name" value="DNA POLYMERASE ZETA CATALYTIC SUBUNIT"/>
    <property type="match status" value="1"/>
</dbReference>
<keyword evidence="4" id="KW-1185">Reference proteome</keyword>
<dbReference type="InterPro" id="IPR012337">
    <property type="entry name" value="RNaseH-like_sf"/>
</dbReference>
<dbReference type="GO" id="GO:0042276">
    <property type="term" value="P:error-prone translesion synthesis"/>
    <property type="evidence" value="ECO:0007669"/>
    <property type="project" value="TreeGrafter"/>
</dbReference>
<dbReference type="GO" id="GO:0016035">
    <property type="term" value="C:zeta DNA polymerase complex"/>
    <property type="evidence" value="ECO:0007669"/>
    <property type="project" value="InterPro"/>
</dbReference>
<dbReference type="InterPro" id="IPR056435">
    <property type="entry name" value="DPOD/Z_N"/>
</dbReference>
<organism evidence="4 5">
    <name type="scientific">Acrobeloides nanus</name>
    <dbReference type="NCBI Taxonomy" id="290746"/>
    <lineage>
        <taxon>Eukaryota</taxon>
        <taxon>Metazoa</taxon>
        <taxon>Ecdysozoa</taxon>
        <taxon>Nematoda</taxon>
        <taxon>Chromadorea</taxon>
        <taxon>Rhabditida</taxon>
        <taxon>Tylenchina</taxon>
        <taxon>Cephalobomorpha</taxon>
        <taxon>Cephaloboidea</taxon>
        <taxon>Cephalobidae</taxon>
        <taxon>Acrobeloides</taxon>
    </lineage>
</organism>
<dbReference type="WBParaSite" id="ACRNAN_scaffold19350.g26647.t1">
    <property type="protein sequence ID" value="ACRNAN_scaffold19350.g26647.t1"/>
    <property type="gene ID" value="ACRNAN_scaffold19350.g26647"/>
</dbReference>
<dbReference type="Pfam" id="PF24055">
    <property type="entry name" value="POL3_N"/>
    <property type="match status" value="1"/>
</dbReference>
<dbReference type="GO" id="GO:0005634">
    <property type="term" value="C:nucleus"/>
    <property type="evidence" value="ECO:0007669"/>
    <property type="project" value="TreeGrafter"/>
</dbReference>
<keyword evidence="2" id="KW-0812">Transmembrane</keyword>
<feature type="domain" description="DNA polymerase delta/zeta catalytic subunit N-terminal" evidence="3">
    <location>
        <begin position="1"/>
        <end position="21"/>
    </location>
</feature>
<protein>
    <recommendedName>
        <fullName evidence="3">DNA polymerase delta/zeta catalytic subunit N-terminal domain-containing protein</fullName>
    </recommendedName>
</protein>
<proteinExistence type="predicted"/>
<dbReference type="AlphaFoldDB" id="A0A914D7I4"/>
<name>A0A914D7I4_9BILA</name>
<evidence type="ECO:0000313" key="5">
    <source>
        <dbReference type="WBParaSite" id="ACRNAN_scaffold19350.g26647.t1"/>
    </source>
</evidence>
<dbReference type="InterPro" id="IPR030559">
    <property type="entry name" value="PolZ_Rev3"/>
</dbReference>
<dbReference type="Proteomes" id="UP000887540">
    <property type="component" value="Unplaced"/>
</dbReference>
<evidence type="ECO:0000256" key="1">
    <source>
        <dbReference type="ARBA" id="ARBA00049244"/>
    </source>
</evidence>
<keyword evidence="2" id="KW-1133">Transmembrane helix</keyword>
<comment type="catalytic activity">
    <reaction evidence="1">
        <text>DNA(n) + a 2'-deoxyribonucleoside 5'-triphosphate = DNA(n+1) + diphosphate</text>
        <dbReference type="Rhea" id="RHEA:22508"/>
        <dbReference type="Rhea" id="RHEA-COMP:17339"/>
        <dbReference type="Rhea" id="RHEA-COMP:17340"/>
        <dbReference type="ChEBI" id="CHEBI:33019"/>
        <dbReference type="ChEBI" id="CHEBI:61560"/>
        <dbReference type="ChEBI" id="CHEBI:173112"/>
        <dbReference type="EC" id="2.7.7.7"/>
    </reaction>
</comment>
<feature type="transmembrane region" description="Helical" evidence="2">
    <location>
        <begin position="48"/>
        <end position="66"/>
    </location>
</feature>
<dbReference type="SUPFAM" id="SSF53098">
    <property type="entry name" value="Ribonuclease H-like"/>
    <property type="match status" value="1"/>
</dbReference>
<keyword evidence="2" id="KW-0472">Membrane</keyword>
<accession>A0A914D7I4</accession>
<sequence>MYGYHEKAEEFVKICFYDPIIARKVAMILQKECVENHPLQPYHSHIPYILQFFIDYGIFGMGNVFFKNVEFREIRGNFLPNKVKAMSPLEPATKMSIEFDIFVENILNPKMLEGKYENTGLNFIWDEEEARSKLMNIPFKIDGKPTGFC</sequence>
<dbReference type="Gene3D" id="3.30.342.10">
    <property type="entry name" value="DNA Polymerase, chain B, domain 1"/>
    <property type="match status" value="1"/>
</dbReference>
<reference evidence="5" key="1">
    <citation type="submission" date="2022-11" db="UniProtKB">
        <authorList>
            <consortium name="WormBaseParasite"/>
        </authorList>
    </citation>
    <scope>IDENTIFICATION</scope>
</reference>
<dbReference type="PANTHER" id="PTHR45812:SF1">
    <property type="entry name" value="DNA POLYMERASE ZETA CATALYTIC SUBUNIT"/>
    <property type="match status" value="1"/>
</dbReference>